<comment type="caution">
    <text evidence="1">The sequence shown here is derived from an EMBL/GenBank/DDBJ whole genome shotgun (WGS) entry which is preliminary data.</text>
</comment>
<reference evidence="1 2" key="1">
    <citation type="submission" date="2010-05" db="EMBL/GenBank/DDBJ databases">
        <authorList>
            <person name="Qin X."/>
            <person name="Bachman B."/>
            <person name="Battles P."/>
            <person name="Bell A."/>
            <person name="Bess C."/>
            <person name="Bickham C."/>
            <person name="Chaboub L."/>
            <person name="Chen D."/>
            <person name="Coyle M."/>
            <person name="Deiros D.R."/>
            <person name="Dinh H."/>
            <person name="Forbes L."/>
            <person name="Fowler G."/>
            <person name="Francisco L."/>
            <person name="Fu Q."/>
            <person name="Gubbala S."/>
            <person name="Hale W."/>
            <person name="Han Y."/>
            <person name="Hemphill L."/>
            <person name="Highlander S.K."/>
            <person name="Hirani K."/>
            <person name="Hogues M."/>
            <person name="Jackson L."/>
            <person name="Jakkamsetti A."/>
            <person name="Javaid M."/>
            <person name="Jiang H."/>
            <person name="Korchina V."/>
            <person name="Kovar C."/>
            <person name="Lara F."/>
            <person name="Lee S."/>
            <person name="Mata R."/>
            <person name="Mathew T."/>
            <person name="Moen C."/>
            <person name="Morales K."/>
            <person name="Munidasa M."/>
            <person name="Nazareth L."/>
            <person name="Ngo R."/>
            <person name="Nguyen L."/>
            <person name="Okwuonu G."/>
            <person name="Ongeri F."/>
            <person name="Patil S."/>
            <person name="Petrosino J."/>
            <person name="Pham C."/>
            <person name="Pham P."/>
            <person name="Pu L.-L."/>
            <person name="Puazo M."/>
            <person name="Raj R."/>
            <person name="Reid J."/>
            <person name="Rouhana J."/>
            <person name="Saada N."/>
            <person name="Shang Y."/>
            <person name="Simmons D."/>
            <person name="Thornton R."/>
            <person name="Warren J."/>
            <person name="Weissenberger G."/>
            <person name="Zhang J."/>
            <person name="Zhang L."/>
            <person name="Zhou C."/>
            <person name="Zhu D."/>
            <person name="Muzny D."/>
            <person name="Worley K."/>
            <person name="Gibbs R."/>
        </authorList>
    </citation>
    <scope>NUCLEOTIDE SEQUENCE [LARGE SCALE GENOMIC DNA]</scope>
    <source>
        <strain evidence="1 2">NAP08</strain>
    </source>
</reference>
<dbReference type="SUPFAM" id="SSF53335">
    <property type="entry name" value="S-adenosyl-L-methionine-dependent methyltransferases"/>
    <property type="match status" value="1"/>
</dbReference>
<protein>
    <submittedName>
        <fullName evidence="1">Uncharacterized protein</fullName>
    </submittedName>
</protein>
<dbReference type="RefSeq" id="WP_003424146.1">
    <property type="nucleotide sequence ID" value="NZ_GG770710.1"/>
</dbReference>
<gene>
    <name evidence="1" type="ORF">HMPREF0220_1641</name>
</gene>
<dbReference type="InterPro" id="IPR029063">
    <property type="entry name" value="SAM-dependent_MTases_sf"/>
</dbReference>
<proteinExistence type="predicted"/>
<accession>D5Q409</accession>
<dbReference type="AlphaFoldDB" id="D5Q409"/>
<name>D5Q409_CLODI</name>
<sequence>MNKNKNLAQCLDGIDIYPNMLEIVKQKLENYVNLVLGDTEKLSF</sequence>
<dbReference type="HOGENOM" id="CLU_3219865_0_0_9"/>
<evidence type="ECO:0000313" key="1">
    <source>
        <dbReference type="EMBL" id="EFH07329.1"/>
    </source>
</evidence>
<evidence type="ECO:0000313" key="2">
    <source>
        <dbReference type="Proteomes" id="UP000003227"/>
    </source>
</evidence>
<organism evidence="1 2">
    <name type="scientific">Clostridioides difficile NAP08</name>
    <dbReference type="NCBI Taxonomy" id="525259"/>
    <lineage>
        <taxon>Bacteria</taxon>
        <taxon>Bacillati</taxon>
        <taxon>Bacillota</taxon>
        <taxon>Clostridia</taxon>
        <taxon>Peptostreptococcales</taxon>
        <taxon>Peptostreptococcaceae</taxon>
        <taxon>Clostridioides</taxon>
    </lineage>
</organism>
<dbReference type="EMBL" id="ADNX01000039">
    <property type="protein sequence ID" value="EFH07329.1"/>
    <property type="molecule type" value="Genomic_DNA"/>
</dbReference>
<dbReference type="Proteomes" id="UP000003227">
    <property type="component" value="Unassembled WGS sequence"/>
</dbReference>